<name>A0ABR9D4Q8_9GAMM</name>
<keyword evidence="1" id="KW-0812">Transmembrane</keyword>
<organism evidence="2 3">
    <name type="scientific">Methylomonas albis</name>
    <dbReference type="NCBI Taxonomy" id="1854563"/>
    <lineage>
        <taxon>Bacteria</taxon>
        <taxon>Pseudomonadati</taxon>
        <taxon>Pseudomonadota</taxon>
        <taxon>Gammaproteobacteria</taxon>
        <taxon>Methylococcales</taxon>
        <taxon>Methylococcaceae</taxon>
        <taxon>Methylomonas</taxon>
    </lineage>
</organism>
<dbReference type="EMBL" id="JACXSS010000001">
    <property type="protein sequence ID" value="MBD9358093.1"/>
    <property type="molecule type" value="Genomic_DNA"/>
</dbReference>
<evidence type="ECO:0000313" key="2">
    <source>
        <dbReference type="EMBL" id="MBD9358093.1"/>
    </source>
</evidence>
<keyword evidence="1" id="KW-0472">Membrane</keyword>
<comment type="caution">
    <text evidence="2">The sequence shown here is derived from an EMBL/GenBank/DDBJ whole genome shotgun (WGS) entry which is preliminary data.</text>
</comment>
<dbReference type="RefSeq" id="WP_192376330.1">
    <property type="nucleotide sequence ID" value="NZ_CAJHIV010000001.1"/>
</dbReference>
<gene>
    <name evidence="2" type="ORF">IE877_19825</name>
</gene>
<feature type="transmembrane region" description="Helical" evidence="1">
    <location>
        <begin position="140"/>
        <end position="159"/>
    </location>
</feature>
<protein>
    <submittedName>
        <fullName evidence="2">Uncharacterized protein</fullName>
    </submittedName>
</protein>
<accession>A0ABR9D4Q8</accession>
<reference evidence="2 3" key="1">
    <citation type="submission" date="2020-09" db="EMBL/GenBank/DDBJ databases">
        <title>Methylomonas albis sp. nov. and Methylomonas fluvii sp. nov.: Two cold-adapted methanotrophs from the River Elbe and an amended description of Methylovulum psychrotolerans strain Eb1.</title>
        <authorList>
            <person name="Bussmann I.K."/>
            <person name="Klings K.-W."/>
            <person name="Warnstedt J."/>
            <person name="Hoppert M."/>
            <person name="Saborowski A."/>
            <person name="Horn F."/>
            <person name="Liebner S."/>
        </authorList>
    </citation>
    <scope>NUCLEOTIDE SEQUENCE [LARGE SCALE GENOMIC DNA]</scope>
    <source>
        <strain evidence="2 3">EbA</strain>
    </source>
</reference>
<proteinExistence type="predicted"/>
<evidence type="ECO:0000313" key="3">
    <source>
        <dbReference type="Proteomes" id="UP000652176"/>
    </source>
</evidence>
<dbReference type="Proteomes" id="UP000652176">
    <property type="component" value="Unassembled WGS sequence"/>
</dbReference>
<keyword evidence="1" id="KW-1133">Transmembrane helix</keyword>
<sequence>MNNKSNLARTTLFFVLLTFILSLADLDVFLLKIPEFNQLETGHGSINFSLTPLSRGSSLILGNKGKTIELNCWITSVGTKDCFATEDKNPFKGKNAKAWWYEARINGFFTENRLLQLEVDGKLVINYLDQRNKYIKIKESYIYVWPMFFCVAVFFYFIVRFSNNCRNSYST</sequence>
<evidence type="ECO:0000256" key="1">
    <source>
        <dbReference type="SAM" id="Phobius"/>
    </source>
</evidence>
<keyword evidence="3" id="KW-1185">Reference proteome</keyword>